<gene>
    <name evidence="5" type="ORF">SAMN04488036_109124</name>
</gene>
<dbReference type="EMBL" id="FOSZ01000009">
    <property type="protein sequence ID" value="SFL32106.1"/>
    <property type="molecule type" value="Genomic_DNA"/>
</dbReference>
<dbReference type="PANTHER" id="PTHR31005:SF8">
    <property type="entry name" value="DUF4139 DOMAIN-CONTAINING PROTEIN"/>
    <property type="match status" value="1"/>
</dbReference>
<dbReference type="Pfam" id="PF13600">
    <property type="entry name" value="DUF4140"/>
    <property type="match status" value="1"/>
</dbReference>
<name>A0A1I4GSM6_9RHOB</name>
<evidence type="ECO:0000256" key="1">
    <source>
        <dbReference type="SAM" id="Coils"/>
    </source>
</evidence>
<keyword evidence="2" id="KW-0732">Signal</keyword>
<reference evidence="6" key="1">
    <citation type="submission" date="2016-10" db="EMBL/GenBank/DDBJ databases">
        <authorList>
            <person name="Varghese N."/>
            <person name="Submissions S."/>
        </authorList>
    </citation>
    <scope>NUCLEOTIDE SEQUENCE [LARGE SCALE GENOMIC DNA]</scope>
    <source>
        <strain evidence="6">DSM 28453</strain>
    </source>
</reference>
<sequence>MTKHILALALTAFASPLWADTIPLTAPVTAATLYANGATITRVAPFTAPAGSHDLLITNLPEDIDPTTVRLTIDGARLGAVTIRFAKVPPAVETDSGPLETAKAEVERIEAELRNISDQKVDVLMQAEAANARLGYLTRLQSPQDATAPEALTATLAIIGQETLKARQEATTAERTARKFTKELEDLSEDLANAKLTVAALTPPDVEKHMLAAVISSDQPIDGTVTLVHRTDYNAYWQPVYDVRLTTGDAPTLTIDRNVFVYQDTGEDWTDVALTLSTSRPNTQASPTGLAPWRRRIEKPQPVQPKSQGRLAISENLADAPMAEPVATYQEEVSAFVGFDDGINATYIYPTPVSVNSGTEALRLALDTVELQPEVYAFANPMRDETAFLMAEATNTIGELILNGTADVYLNGTFVTQSELPLIAAGDKTELAFGAIPGLRLKDTVTKKLTGDTGVLTSRNEQTETRTLSAENLTDQSWDLRMIGRVPYSEQQDLVISHQSKPAPTDNEFKDQRGILMWRHDLTAGETFDVELSHKIQWPLDLILR</sequence>
<feature type="coiled-coil region" evidence="1">
    <location>
        <begin position="170"/>
        <end position="197"/>
    </location>
</feature>
<dbReference type="OrthoDB" id="580912at2"/>
<dbReference type="PANTHER" id="PTHR31005">
    <property type="entry name" value="DUF4139 DOMAIN-CONTAINING PROTEIN"/>
    <property type="match status" value="1"/>
</dbReference>
<dbReference type="AlphaFoldDB" id="A0A1I4GSM6"/>
<feature type="signal peptide" evidence="2">
    <location>
        <begin position="1"/>
        <end position="19"/>
    </location>
</feature>
<evidence type="ECO:0000313" key="5">
    <source>
        <dbReference type="EMBL" id="SFL32106.1"/>
    </source>
</evidence>
<dbReference type="RefSeq" id="WP_093325621.1">
    <property type="nucleotide sequence ID" value="NZ_FOSZ01000009.1"/>
</dbReference>
<dbReference type="STRING" id="1280847.SAMN04488036_109124"/>
<evidence type="ECO:0000313" key="6">
    <source>
        <dbReference type="Proteomes" id="UP000198851"/>
    </source>
</evidence>
<dbReference type="NCBIfam" id="TIGR02231">
    <property type="entry name" value="mucoidy inhibitor MuiA family protein"/>
    <property type="match status" value="1"/>
</dbReference>
<feature type="domain" description="DUF4139" evidence="3">
    <location>
        <begin position="234"/>
        <end position="539"/>
    </location>
</feature>
<organism evidence="5 6">
    <name type="scientific">Shimia haliotis</name>
    <dbReference type="NCBI Taxonomy" id="1280847"/>
    <lineage>
        <taxon>Bacteria</taxon>
        <taxon>Pseudomonadati</taxon>
        <taxon>Pseudomonadota</taxon>
        <taxon>Alphaproteobacteria</taxon>
        <taxon>Rhodobacterales</taxon>
        <taxon>Roseobacteraceae</taxon>
    </lineage>
</organism>
<dbReference type="Pfam" id="PF13598">
    <property type="entry name" value="DUF4139"/>
    <property type="match status" value="1"/>
</dbReference>
<dbReference type="InterPro" id="IPR011935">
    <property type="entry name" value="CHP02231"/>
</dbReference>
<feature type="domain" description="DUF4140" evidence="4">
    <location>
        <begin position="31"/>
        <end position="135"/>
    </location>
</feature>
<evidence type="ECO:0000259" key="4">
    <source>
        <dbReference type="Pfam" id="PF13600"/>
    </source>
</evidence>
<feature type="chain" id="PRO_5011641723" description="Mucoidy inhibitor MuiA family protein" evidence="2">
    <location>
        <begin position="20"/>
        <end position="545"/>
    </location>
</feature>
<protein>
    <recommendedName>
        <fullName evidence="7">Mucoidy inhibitor MuiA family protein</fullName>
    </recommendedName>
</protein>
<dbReference type="InterPro" id="IPR025554">
    <property type="entry name" value="DUF4140"/>
</dbReference>
<keyword evidence="1" id="KW-0175">Coiled coil</keyword>
<keyword evidence="6" id="KW-1185">Reference proteome</keyword>
<dbReference type="InterPro" id="IPR037291">
    <property type="entry name" value="DUF4139"/>
</dbReference>
<accession>A0A1I4GSM6</accession>
<evidence type="ECO:0008006" key="7">
    <source>
        <dbReference type="Google" id="ProtNLM"/>
    </source>
</evidence>
<proteinExistence type="predicted"/>
<evidence type="ECO:0000259" key="3">
    <source>
        <dbReference type="Pfam" id="PF13598"/>
    </source>
</evidence>
<dbReference type="Proteomes" id="UP000198851">
    <property type="component" value="Unassembled WGS sequence"/>
</dbReference>
<evidence type="ECO:0000256" key="2">
    <source>
        <dbReference type="SAM" id="SignalP"/>
    </source>
</evidence>